<feature type="transmembrane region" description="Helical" evidence="10">
    <location>
        <begin position="24"/>
        <end position="44"/>
    </location>
</feature>
<dbReference type="Gene3D" id="3.40.50.300">
    <property type="entry name" value="P-loop containing nucleotide triphosphate hydrolases"/>
    <property type="match status" value="1"/>
</dbReference>
<dbReference type="EMBL" id="CP042433">
    <property type="protein sequence ID" value="QEC54850.1"/>
    <property type="molecule type" value="Genomic_DNA"/>
</dbReference>
<feature type="domain" description="AAA" evidence="11">
    <location>
        <begin position="567"/>
        <end position="685"/>
    </location>
</feature>
<protein>
    <recommendedName>
        <fullName evidence="3">non-specific protein-tyrosine kinase</fullName>
        <ecNumber evidence="3">2.7.10.2</ecNumber>
    </recommendedName>
</protein>
<comment type="similarity">
    <text evidence="1">Belongs to the CpsD/CapB family.</text>
</comment>
<evidence type="ECO:0000256" key="7">
    <source>
        <dbReference type="ARBA" id="ARBA00022840"/>
    </source>
</evidence>
<dbReference type="InterPro" id="IPR027417">
    <property type="entry name" value="P-loop_NTPase"/>
</dbReference>
<dbReference type="GO" id="GO:0005524">
    <property type="term" value="F:ATP binding"/>
    <property type="evidence" value="ECO:0007669"/>
    <property type="project" value="UniProtKB-KW"/>
</dbReference>
<evidence type="ECO:0000256" key="1">
    <source>
        <dbReference type="ARBA" id="ARBA00007316"/>
    </source>
</evidence>
<reference evidence="12 13" key="1">
    <citation type="journal article" date="2015" name="Int. J. Syst. Evol. Microbiol.">
        <title>Flavisolibacter ginsenosidimutans sp. nov., with ginsenoside-converting activity isolated from soil used for cultivating ginseng.</title>
        <authorList>
            <person name="Zhao Y."/>
            <person name="Liu Q."/>
            <person name="Kang M.S."/>
            <person name="Jin F."/>
            <person name="Yu H."/>
            <person name="Im W.T."/>
        </authorList>
    </citation>
    <scope>NUCLEOTIDE SEQUENCE [LARGE SCALE GENOMIC DNA]</scope>
    <source>
        <strain evidence="12 13">Gsoil 636</strain>
    </source>
</reference>
<dbReference type="GO" id="GO:0004715">
    <property type="term" value="F:non-membrane spanning protein tyrosine kinase activity"/>
    <property type="evidence" value="ECO:0007669"/>
    <property type="project" value="UniProtKB-EC"/>
</dbReference>
<dbReference type="OrthoDB" id="9794577at2"/>
<evidence type="ECO:0000256" key="8">
    <source>
        <dbReference type="ARBA" id="ARBA00023137"/>
    </source>
</evidence>
<dbReference type="PANTHER" id="PTHR32309:SF13">
    <property type="entry name" value="FERRIC ENTEROBACTIN TRANSPORT PROTEIN FEPE"/>
    <property type="match status" value="1"/>
</dbReference>
<evidence type="ECO:0000256" key="5">
    <source>
        <dbReference type="ARBA" id="ARBA00022741"/>
    </source>
</evidence>
<dbReference type="InterPro" id="IPR025669">
    <property type="entry name" value="AAA_dom"/>
</dbReference>
<evidence type="ECO:0000256" key="6">
    <source>
        <dbReference type="ARBA" id="ARBA00022777"/>
    </source>
</evidence>
<dbReference type="InterPro" id="IPR050445">
    <property type="entry name" value="Bact_polysacc_biosynth/exp"/>
</dbReference>
<dbReference type="Pfam" id="PF13614">
    <property type="entry name" value="AAA_31"/>
    <property type="match status" value="1"/>
</dbReference>
<accession>A0A5B8UFH3</accession>
<evidence type="ECO:0000313" key="12">
    <source>
        <dbReference type="EMBL" id="QEC54850.1"/>
    </source>
</evidence>
<sequence>MNNEQQTPKGQSDFSQVGQYVQKFLPYWPLFIVSVALSLVVAYIKLRADQPMYVAYGKIKLKDPNKGTDSKVLDELNIVGEKKSVEDEIMVLRSTSLMQEVVKRLNLNVSVYNEGRVRVEELYKGNSPVRFIPLHRDSINGGGTYYFKVDWTKGEIEIDNQHVPLNGIVRIGETDYRVVPTPTYNKHVVGKNYFAVFNSVEGAANDLISGLGANAISNSSWVIDVNLTIAVPEKGKEVLSALFKVYNEFAIIDKNETANRTLDFIEDRLATVALDLDSVESKAVEFQSEHAISDLPAQAGAYWSKASEFEQQKSQIDLQLNLLNNIKSTILSGGTMPALGGLTDPSLTSALGAYQQAQTTLQQLETTEGNKSDLVVAAKDKVENQRKAVLDNIANVQRGLIATRSSYGNLMGLNMGRLRSNPQTAKAMATISRQQNVKNTIYNYLLEKREETQLNSASTIADMKVLESPSAYGPVSPVPKAFYTKWLLIGLAIPAGFVFIKDLFNRKVQMRSEIEQKTSVPIVAEISQINTDNPVVIREGKRTAVAEQFRVLRTNLTFMGLTDNSNTILVASSSSGEGKSFVAINLAISFTLIGKKVALLELDLRKPKVSKLLEVRNDVGISNYLVNQASINDIIKPTEFKDFFVLPSGIVPPNPAELLQKDRFRQLMAEAKERFDYVILDSAPLGPVADSFLLKDYADATVYIVRQNKTQRSYLKMIEEFNTKKKFKNLCIVFNGLRKRGLSYGGYGYNGYANGDGYYVNEDADGGIKVLGNRIKKFVGLKS</sequence>
<dbReference type="SUPFAM" id="SSF52540">
    <property type="entry name" value="P-loop containing nucleoside triphosphate hydrolases"/>
    <property type="match status" value="1"/>
</dbReference>
<evidence type="ECO:0000256" key="9">
    <source>
        <dbReference type="ARBA" id="ARBA00051245"/>
    </source>
</evidence>
<keyword evidence="13" id="KW-1185">Reference proteome</keyword>
<keyword evidence="8" id="KW-0829">Tyrosine-protein kinase</keyword>
<keyword evidence="5" id="KW-0547">Nucleotide-binding</keyword>
<dbReference type="GO" id="GO:0005886">
    <property type="term" value="C:plasma membrane"/>
    <property type="evidence" value="ECO:0007669"/>
    <property type="project" value="UniProtKB-ARBA"/>
</dbReference>
<dbReference type="PANTHER" id="PTHR32309">
    <property type="entry name" value="TYROSINE-PROTEIN KINASE"/>
    <property type="match status" value="1"/>
</dbReference>
<dbReference type="NCBIfam" id="TIGR01007">
    <property type="entry name" value="eps_fam"/>
    <property type="match status" value="1"/>
</dbReference>
<dbReference type="GO" id="GO:0042802">
    <property type="term" value="F:identical protein binding"/>
    <property type="evidence" value="ECO:0007669"/>
    <property type="project" value="UniProtKB-ARBA"/>
</dbReference>
<keyword evidence="6 12" id="KW-0418">Kinase</keyword>
<dbReference type="CDD" id="cd05387">
    <property type="entry name" value="BY-kinase"/>
    <property type="match status" value="1"/>
</dbReference>
<keyword evidence="10" id="KW-1133">Transmembrane helix</keyword>
<dbReference type="EC" id="2.7.10.2" evidence="3"/>
<keyword evidence="7" id="KW-0067">ATP-binding</keyword>
<evidence type="ECO:0000256" key="3">
    <source>
        <dbReference type="ARBA" id="ARBA00011903"/>
    </source>
</evidence>
<dbReference type="Proteomes" id="UP000321204">
    <property type="component" value="Chromosome"/>
</dbReference>
<organism evidence="12 13">
    <name type="scientific">Flavisolibacter ginsenosidimutans</name>
    <dbReference type="NCBI Taxonomy" id="661481"/>
    <lineage>
        <taxon>Bacteria</taxon>
        <taxon>Pseudomonadati</taxon>
        <taxon>Bacteroidota</taxon>
        <taxon>Chitinophagia</taxon>
        <taxon>Chitinophagales</taxon>
        <taxon>Chitinophagaceae</taxon>
        <taxon>Flavisolibacter</taxon>
    </lineage>
</organism>
<keyword evidence="10" id="KW-0812">Transmembrane</keyword>
<dbReference type="AlphaFoldDB" id="A0A5B8UFH3"/>
<comment type="catalytic activity">
    <reaction evidence="9">
        <text>L-tyrosyl-[protein] + ATP = O-phospho-L-tyrosyl-[protein] + ADP + H(+)</text>
        <dbReference type="Rhea" id="RHEA:10596"/>
        <dbReference type="Rhea" id="RHEA-COMP:10136"/>
        <dbReference type="Rhea" id="RHEA-COMP:20101"/>
        <dbReference type="ChEBI" id="CHEBI:15378"/>
        <dbReference type="ChEBI" id="CHEBI:30616"/>
        <dbReference type="ChEBI" id="CHEBI:46858"/>
        <dbReference type="ChEBI" id="CHEBI:61978"/>
        <dbReference type="ChEBI" id="CHEBI:456216"/>
        <dbReference type="EC" id="2.7.10.2"/>
    </reaction>
</comment>
<dbReference type="KEGG" id="fgg:FSB75_02685"/>
<keyword evidence="4 12" id="KW-0808">Transferase</keyword>
<evidence type="ECO:0000256" key="10">
    <source>
        <dbReference type="SAM" id="Phobius"/>
    </source>
</evidence>
<evidence type="ECO:0000259" key="11">
    <source>
        <dbReference type="Pfam" id="PF13614"/>
    </source>
</evidence>
<dbReference type="FunFam" id="3.40.50.300:FF:000527">
    <property type="entry name" value="Tyrosine-protein kinase etk"/>
    <property type="match status" value="1"/>
</dbReference>
<dbReference type="RefSeq" id="WP_146782362.1">
    <property type="nucleotide sequence ID" value="NZ_BAABIO010000006.1"/>
</dbReference>
<proteinExistence type="inferred from homology"/>
<comment type="similarity">
    <text evidence="2">Belongs to the etk/wzc family.</text>
</comment>
<name>A0A5B8UFH3_9BACT</name>
<gene>
    <name evidence="12" type="ORF">FSB75_02685</name>
</gene>
<keyword evidence="10" id="KW-0472">Membrane</keyword>
<evidence type="ECO:0000256" key="4">
    <source>
        <dbReference type="ARBA" id="ARBA00022679"/>
    </source>
</evidence>
<evidence type="ECO:0000256" key="2">
    <source>
        <dbReference type="ARBA" id="ARBA00008883"/>
    </source>
</evidence>
<dbReference type="InterPro" id="IPR005702">
    <property type="entry name" value="Wzc-like_C"/>
</dbReference>
<evidence type="ECO:0000313" key="13">
    <source>
        <dbReference type="Proteomes" id="UP000321204"/>
    </source>
</evidence>